<comment type="caution">
    <text evidence="3">The sequence shown here is derived from an EMBL/GenBank/DDBJ whole genome shotgun (WGS) entry which is preliminary data.</text>
</comment>
<keyword evidence="1" id="KW-1133">Transmembrane helix</keyword>
<reference evidence="3 4" key="1">
    <citation type="submission" date="2024-06" db="EMBL/GenBank/DDBJ databases">
        <title>Genomic Encyclopedia of Type Strains, Phase IV (KMG-IV): sequencing the most valuable type-strain genomes for metagenomic binning, comparative biology and taxonomic classification.</title>
        <authorList>
            <person name="Goeker M."/>
        </authorList>
    </citation>
    <scope>NUCLEOTIDE SEQUENCE [LARGE SCALE GENOMIC DNA]</scope>
    <source>
        <strain evidence="3 4">DSM 29492</strain>
    </source>
</reference>
<dbReference type="Pfam" id="PF04892">
    <property type="entry name" value="VanZ"/>
    <property type="match status" value="1"/>
</dbReference>
<name>A0ABV2M6U6_9FIRM</name>
<organism evidence="3 4">
    <name type="scientific">Blautia caecimuris</name>
    <dbReference type="NCBI Taxonomy" id="1796615"/>
    <lineage>
        <taxon>Bacteria</taxon>
        <taxon>Bacillati</taxon>
        <taxon>Bacillota</taxon>
        <taxon>Clostridia</taxon>
        <taxon>Lachnospirales</taxon>
        <taxon>Lachnospiraceae</taxon>
        <taxon>Blautia</taxon>
    </lineage>
</organism>
<evidence type="ECO:0000313" key="3">
    <source>
        <dbReference type="EMBL" id="MET3752196.1"/>
    </source>
</evidence>
<keyword evidence="1" id="KW-0812">Transmembrane</keyword>
<dbReference type="PANTHER" id="PTHR36834:SF2">
    <property type="entry name" value="MEMBRANE PROTEIN"/>
    <property type="match status" value="1"/>
</dbReference>
<dbReference type="EMBL" id="JBEPMJ010000040">
    <property type="protein sequence ID" value="MET3752196.1"/>
    <property type="molecule type" value="Genomic_DNA"/>
</dbReference>
<accession>A0ABV2M6U6</accession>
<dbReference type="Proteomes" id="UP001549106">
    <property type="component" value="Unassembled WGS sequence"/>
</dbReference>
<dbReference type="RefSeq" id="WP_257465562.1">
    <property type="nucleotide sequence ID" value="NZ_BAABXP010000003.1"/>
</dbReference>
<feature type="transmembrane region" description="Helical" evidence="1">
    <location>
        <begin position="145"/>
        <end position="167"/>
    </location>
</feature>
<evidence type="ECO:0000256" key="1">
    <source>
        <dbReference type="SAM" id="Phobius"/>
    </source>
</evidence>
<gene>
    <name evidence="3" type="ORF">ABID24_003466</name>
</gene>
<feature type="transmembrane region" description="Helical" evidence="1">
    <location>
        <begin position="88"/>
        <end position="109"/>
    </location>
</feature>
<protein>
    <submittedName>
        <fullName evidence="3">Glycopeptide antibiotics resistance protein</fullName>
    </submittedName>
</protein>
<dbReference type="InterPro" id="IPR006976">
    <property type="entry name" value="VanZ-like"/>
</dbReference>
<feature type="transmembrane region" description="Helical" evidence="1">
    <location>
        <begin position="115"/>
        <end position="133"/>
    </location>
</feature>
<feature type="transmembrane region" description="Helical" evidence="1">
    <location>
        <begin position="7"/>
        <end position="27"/>
    </location>
</feature>
<evidence type="ECO:0000259" key="2">
    <source>
        <dbReference type="Pfam" id="PF04892"/>
    </source>
</evidence>
<keyword evidence="1" id="KW-0472">Membrane</keyword>
<sequence>MKKKEKLNYTVSILFLVYLALLIWIILFKLQFSILDLDQVREINLIPFYYEHEVTFHATEVLENVMIFMPFGIYLCLLFPKSRFSVKLLLISMVSLLLEICQYVLAIGRADITDMITNICGGLFGIILYKAAIQLFRNKKRIDQVIIIFAAIITVIVVGGLLLLLAVN</sequence>
<feature type="domain" description="VanZ-like" evidence="2">
    <location>
        <begin position="15"/>
        <end position="131"/>
    </location>
</feature>
<feature type="transmembrane region" description="Helical" evidence="1">
    <location>
        <begin position="61"/>
        <end position="79"/>
    </location>
</feature>
<proteinExistence type="predicted"/>
<dbReference type="InterPro" id="IPR053150">
    <property type="entry name" value="Teicoplanin_resist-assoc"/>
</dbReference>
<keyword evidence="4" id="KW-1185">Reference proteome</keyword>
<dbReference type="PANTHER" id="PTHR36834">
    <property type="entry name" value="MEMBRANE PROTEIN-RELATED"/>
    <property type="match status" value="1"/>
</dbReference>
<evidence type="ECO:0000313" key="4">
    <source>
        <dbReference type="Proteomes" id="UP001549106"/>
    </source>
</evidence>